<accession>A0A285MSM0</accession>
<keyword evidence="3" id="KW-1185">Reference proteome</keyword>
<evidence type="ECO:0000313" key="3">
    <source>
        <dbReference type="Proteomes" id="UP000219048"/>
    </source>
</evidence>
<reference evidence="3" key="1">
    <citation type="submission" date="2017-09" db="EMBL/GenBank/DDBJ databases">
        <authorList>
            <person name="Varghese N."/>
            <person name="Submissions S."/>
        </authorList>
    </citation>
    <scope>NUCLEOTIDE SEQUENCE [LARGE SCALE GENOMIC DNA]</scope>
    <source>
        <strain evidence="3">DSM 25885</strain>
    </source>
</reference>
<dbReference type="RefSeq" id="WP_097045680.1">
    <property type="nucleotide sequence ID" value="NZ_OBEH01000003.1"/>
</dbReference>
<sequence>MKKLFGILVFMFSFLMNAQTDSSCNCCTEEYRAFDFWVGTWEVVKTDGSNAGKNLITKEEEGCVIRENWTSASPGYTGTSLNFYNAATKQWEQLWIDNTGNFLKLKGNRVGNQMILASSTFAKDDGKNYRNRITWTKNNDGTVRQLWEVLEGDTVVNVVFDGLYKRK</sequence>
<evidence type="ECO:0008006" key="4">
    <source>
        <dbReference type="Google" id="ProtNLM"/>
    </source>
</evidence>
<dbReference type="OrthoDB" id="1121396at2"/>
<dbReference type="AlphaFoldDB" id="A0A285MSM0"/>
<organism evidence="2 3">
    <name type="scientific">Flagellimonas pacifica</name>
    <dbReference type="NCBI Taxonomy" id="1247520"/>
    <lineage>
        <taxon>Bacteria</taxon>
        <taxon>Pseudomonadati</taxon>
        <taxon>Bacteroidota</taxon>
        <taxon>Flavobacteriia</taxon>
        <taxon>Flavobacteriales</taxon>
        <taxon>Flavobacteriaceae</taxon>
        <taxon>Flagellimonas</taxon>
    </lineage>
</organism>
<proteinExistence type="predicted"/>
<evidence type="ECO:0000256" key="1">
    <source>
        <dbReference type="SAM" id="SignalP"/>
    </source>
</evidence>
<feature type="signal peptide" evidence="1">
    <location>
        <begin position="1"/>
        <end position="18"/>
    </location>
</feature>
<name>A0A285MSM0_9FLAO</name>
<gene>
    <name evidence="2" type="ORF">SAMN06265377_2010</name>
</gene>
<protein>
    <recommendedName>
        <fullName evidence="4">DUF1579 domain-containing protein</fullName>
    </recommendedName>
</protein>
<keyword evidence="1" id="KW-0732">Signal</keyword>
<dbReference type="EMBL" id="OBEH01000003">
    <property type="protein sequence ID" value="SNZ00190.1"/>
    <property type="molecule type" value="Genomic_DNA"/>
</dbReference>
<feature type="chain" id="PRO_5013238957" description="DUF1579 domain-containing protein" evidence="1">
    <location>
        <begin position="19"/>
        <end position="167"/>
    </location>
</feature>
<evidence type="ECO:0000313" key="2">
    <source>
        <dbReference type="EMBL" id="SNZ00190.1"/>
    </source>
</evidence>
<dbReference type="Proteomes" id="UP000219048">
    <property type="component" value="Unassembled WGS sequence"/>
</dbReference>